<dbReference type="Gene3D" id="3.30.40.10">
    <property type="entry name" value="Zinc/RING finger domain, C3HC4 (zinc finger)"/>
    <property type="match status" value="1"/>
</dbReference>
<evidence type="ECO:0000259" key="7">
    <source>
        <dbReference type="PROSITE" id="PS51805"/>
    </source>
</evidence>
<dbReference type="InterPro" id="IPR001841">
    <property type="entry name" value="Znf_RING"/>
</dbReference>
<evidence type="ECO:0000256" key="4">
    <source>
        <dbReference type="PROSITE-ProRule" id="PRU00175"/>
    </source>
</evidence>
<evidence type="ECO:0000256" key="2">
    <source>
        <dbReference type="ARBA" id="ARBA00022771"/>
    </source>
</evidence>
<keyword evidence="9" id="KW-1185">Reference proteome</keyword>
<dbReference type="SMART" id="SM00249">
    <property type="entry name" value="PHD"/>
    <property type="match status" value="2"/>
</dbReference>
<dbReference type="EMBL" id="JAVFWL010000004">
    <property type="protein sequence ID" value="KAK6747383.1"/>
    <property type="molecule type" value="Genomic_DNA"/>
</dbReference>
<dbReference type="Pfam" id="PF13771">
    <property type="entry name" value="zf-HC5HC2H"/>
    <property type="match status" value="1"/>
</dbReference>
<dbReference type="InterPro" id="IPR013083">
    <property type="entry name" value="Znf_RING/FYVE/PHD"/>
</dbReference>
<evidence type="ECO:0000313" key="8">
    <source>
        <dbReference type="EMBL" id="KAK6747383.1"/>
    </source>
</evidence>
<feature type="signal peptide" evidence="5">
    <location>
        <begin position="1"/>
        <end position="21"/>
    </location>
</feature>
<dbReference type="InterPro" id="IPR001965">
    <property type="entry name" value="Znf_PHD"/>
</dbReference>
<dbReference type="InterPro" id="IPR034732">
    <property type="entry name" value="EPHD"/>
</dbReference>
<protein>
    <recommendedName>
        <fullName evidence="10">PHD-finger</fullName>
    </recommendedName>
</protein>
<feature type="domain" description="RING-type" evidence="6">
    <location>
        <begin position="247"/>
        <end position="296"/>
    </location>
</feature>
<evidence type="ECO:0000256" key="5">
    <source>
        <dbReference type="SAM" id="SignalP"/>
    </source>
</evidence>
<feature type="chain" id="PRO_5045363066" description="PHD-finger" evidence="5">
    <location>
        <begin position="22"/>
        <end position="514"/>
    </location>
</feature>
<dbReference type="InterPro" id="IPR051188">
    <property type="entry name" value="PHD-type_Zinc_Finger"/>
</dbReference>
<dbReference type="SUPFAM" id="SSF57903">
    <property type="entry name" value="FYVE/PHD zinc finger"/>
    <property type="match status" value="1"/>
</dbReference>
<evidence type="ECO:0008006" key="10">
    <source>
        <dbReference type="Google" id="ProtNLM"/>
    </source>
</evidence>
<reference evidence="8 9" key="1">
    <citation type="submission" date="2023-08" db="EMBL/GenBank/DDBJ databases">
        <title>A Necator americanus chromosomal reference genome.</title>
        <authorList>
            <person name="Ilik V."/>
            <person name="Petrzelkova K.J."/>
            <person name="Pardy F."/>
            <person name="Fuh T."/>
            <person name="Niatou-Singa F.S."/>
            <person name="Gouil Q."/>
            <person name="Baker L."/>
            <person name="Ritchie M.E."/>
            <person name="Jex A.R."/>
            <person name="Gazzola D."/>
            <person name="Li H."/>
            <person name="Toshio Fujiwara R."/>
            <person name="Zhan B."/>
            <person name="Aroian R.V."/>
            <person name="Pafco B."/>
            <person name="Schwarz E.M."/>
        </authorList>
    </citation>
    <scope>NUCLEOTIDE SEQUENCE [LARGE SCALE GENOMIC DNA]</scope>
    <source>
        <strain evidence="8 9">Aroian</strain>
        <tissue evidence="8">Whole animal</tissue>
    </source>
</reference>
<name>A0ABR1DBK9_NECAM</name>
<evidence type="ECO:0000313" key="9">
    <source>
        <dbReference type="Proteomes" id="UP001303046"/>
    </source>
</evidence>
<dbReference type="PANTHER" id="PTHR12420">
    <property type="entry name" value="PHD FINGER PROTEIN"/>
    <property type="match status" value="1"/>
</dbReference>
<dbReference type="InterPro" id="IPR011011">
    <property type="entry name" value="Znf_FYVE_PHD"/>
</dbReference>
<feature type="domain" description="PHD-type" evidence="7">
    <location>
        <begin position="98"/>
        <end position="220"/>
    </location>
</feature>
<dbReference type="Proteomes" id="UP001303046">
    <property type="component" value="Unassembled WGS sequence"/>
</dbReference>
<evidence type="ECO:0000256" key="3">
    <source>
        <dbReference type="ARBA" id="ARBA00022833"/>
    </source>
</evidence>
<evidence type="ECO:0000256" key="1">
    <source>
        <dbReference type="ARBA" id="ARBA00022723"/>
    </source>
</evidence>
<keyword evidence="1" id="KW-0479">Metal-binding</keyword>
<dbReference type="PROSITE" id="PS51805">
    <property type="entry name" value="EPHD"/>
    <property type="match status" value="1"/>
</dbReference>
<evidence type="ECO:0000259" key="6">
    <source>
        <dbReference type="PROSITE" id="PS50089"/>
    </source>
</evidence>
<dbReference type="PANTHER" id="PTHR12420:SF42">
    <property type="entry name" value="G2_M PHASE-SPECIFIC E3 UBIQUITIN-PROTEIN LIGASE"/>
    <property type="match status" value="1"/>
</dbReference>
<accession>A0ABR1DBK9</accession>
<proteinExistence type="predicted"/>
<gene>
    <name evidence="8" type="primary">Necator_chrIV.g13820</name>
    <name evidence="8" type="ORF">RB195_000528</name>
</gene>
<keyword evidence="3" id="KW-0862">Zinc</keyword>
<organism evidence="8 9">
    <name type="scientific">Necator americanus</name>
    <name type="common">Human hookworm</name>
    <dbReference type="NCBI Taxonomy" id="51031"/>
    <lineage>
        <taxon>Eukaryota</taxon>
        <taxon>Metazoa</taxon>
        <taxon>Ecdysozoa</taxon>
        <taxon>Nematoda</taxon>
        <taxon>Chromadorea</taxon>
        <taxon>Rhabditida</taxon>
        <taxon>Rhabditina</taxon>
        <taxon>Rhabditomorpha</taxon>
        <taxon>Strongyloidea</taxon>
        <taxon>Ancylostomatidae</taxon>
        <taxon>Bunostominae</taxon>
        <taxon>Necator</taxon>
    </lineage>
</organism>
<comment type="caution">
    <text evidence="8">The sequence shown here is derived from an EMBL/GenBank/DDBJ whole genome shotgun (WGS) entry which is preliminary data.</text>
</comment>
<dbReference type="PROSITE" id="PS50089">
    <property type="entry name" value="ZF_RING_2"/>
    <property type="match status" value="1"/>
</dbReference>
<keyword evidence="5" id="KW-0732">Signal</keyword>
<dbReference type="CDD" id="cd15571">
    <property type="entry name" value="ePHD"/>
    <property type="match status" value="1"/>
</dbReference>
<keyword evidence="2 4" id="KW-0863">Zinc-finger</keyword>
<sequence length="514" mass="58220">MGAGFWLILMSFNGFYLFVLAPGQEDTLLSLPEKWFNKLRGQSGDISFVDALQTWLERNIKDHHVQMRRSRAKTSKKGTGYRMQRLITSLLRSDKSKPPLCIFCLDDGADVDEACGRLLWSPDKPIFFAAHELCTLMIPEVLTVDNPSSLGKQLFDTDIKQLNDAYARGRQLTCNICREKGALVGCCSTSCQLVFHLPCAIRSKCFIDYEEFRCYCERHSMSAFEEITKLHFSDLETSSKSEDYDLCCLCMDRINRQIKMHSVVRISCCGARFYHYECMKNATLIRGQEMRCPACNRPNEETSFEEVVKRQGIYFQTYNPADEPDEESALGNTHSRCYYSMARTSAKERKCLSSLGPEKYDDSDALNDQVFNPLEALNGCITCGVHCHRVCAGPPWSTYTPDGDGEEEKWQCDDCREVLLSVKDSCAAKDSYASCAPEVPSNPARRRRTRMSTASLMRGESTHNDENRVLKKRTRGDSAHVVTNGPPKKQAVISKWFTTANRHGKSSSNDLHVP</sequence>